<name>A0ABQ0DWC1_9EUKA</name>
<protein>
    <submittedName>
        <fullName evidence="1">Uncharacterized protein</fullName>
    </submittedName>
</protein>
<evidence type="ECO:0000313" key="1">
    <source>
        <dbReference type="EMBL" id="GAB1227151.1"/>
    </source>
</evidence>
<keyword evidence="2" id="KW-1185">Reference proteome</keyword>
<sequence>MSNPLVKITLNNSVNSSSETILDNKIDGPITIEQTMQAVLDAQNTVNSKLTEILKQNK</sequence>
<proteinExistence type="predicted"/>
<dbReference type="Proteomes" id="UP001628156">
    <property type="component" value="Unassembled WGS sequence"/>
</dbReference>
<reference evidence="1 2" key="1">
    <citation type="journal article" date="2019" name="PLoS Negl. Trop. Dis.">
        <title>Whole genome sequencing of Entamoeba nuttalli reveals mammalian host-related molecular signatures and a novel octapeptide-repeat surface protein.</title>
        <authorList>
            <person name="Tanaka M."/>
            <person name="Makiuchi T."/>
            <person name="Komiyama T."/>
            <person name="Shiina T."/>
            <person name="Osaki K."/>
            <person name="Tachibana H."/>
        </authorList>
    </citation>
    <scope>NUCLEOTIDE SEQUENCE [LARGE SCALE GENOMIC DNA]</scope>
    <source>
        <strain evidence="1 2">P19-061405</strain>
    </source>
</reference>
<dbReference type="EMBL" id="BAAFRS010000324">
    <property type="protein sequence ID" value="GAB1227151.1"/>
    <property type="molecule type" value="Genomic_DNA"/>
</dbReference>
<evidence type="ECO:0000313" key="2">
    <source>
        <dbReference type="Proteomes" id="UP001628156"/>
    </source>
</evidence>
<organism evidence="1 2">
    <name type="scientific">Entamoeba nuttalli</name>
    <dbReference type="NCBI Taxonomy" id="412467"/>
    <lineage>
        <taxon>Eukaryota</taxon>
        <taxon>Amoebozoa</taxon>
        <taxon>Evosea</taxon>
        <taxon>Archamoebae</taxon>
        <taxon>Mastigamoebida</taxon>
        <taxon>Entamoebidae</taxon>
        <taxon>Entamoeba</taxon>
    </lineage>
</organism>
<gene>
    <name evidence="1" type="ORF">ENUP19_0324G0009</name>
</gene>
<accession>A0ABQ0DWC1</accession>
<comment type="caution">
    <text evidence="1">The sequence shown here is derived from an EMBL/GenBank/DDBJ whole genome shotgun (WGS) entry which is preliminary data.</text>
</comment>